<name>A0ABQ3QLF1_9ACTN</name>
<gene>
    <name evidence="1" type="ORF">Sviol_25130</name>
</gene>
<reference evidence="1" key="1">
    <citation type="submission" date="2024-05" db="EMBL/GenBank/DDBJ databases">
        <title>Whole genome shotgun sequence of Streptomyces violascens NBRC 12920.</title>
        <authorList>
            <person name="Komaki H."/>
            <person name="Tamura T."/>
        </authorList>
    </citation>
    <scope>NUCLEOTIDE SEQUENCE</scope>
    <source>
        <strain evidence="1">NBRC 12920</strain>
    </source>
</reference>
<evidence type="ECO:0000313" key="2">
    <source>
        <dbReference type="Proteomes" id="UP001050808"/>
    </source>
</evidence>
<proteinExistence type="predicted"/>
<comment type="caution">
    <text evidence="1">The sequence shown here is derived from an EMBL/GenBank/DDBJ whole genome shotgun (WGS) entry which is preliminary data.</text>
</comment>
<keyword evidence="2" id="KW-1185">Reference proteome</keyword>
<organism evidence="1 2">
    <name type="scientific">Streptomyces violascens</name>
    <dbReference type="NCBI Taxonomy" id="67381"/>
    <lineage>
        <taxon>Bacteria</taxon>
        <taxon>Bacillati</taxon>
        <taxon>Actinomycetota</taxon>
        <taxon>Actinomycetes</taxon>
        <taxon>Kitasatosporales</taxon>
        <taxon>Streptomycetaceae</taxon>
        <taxon>Streptomyces</taxon>
    </lineage>
</organism>
<accession>A0ABQ3QLF1</accession>
<sequence>MAQRACPPLQLPRACRITAPVIARRFPDLDVLPVGFGSHQCDWVSDIHGTYALVISPLPLAETASCRGRTGDWGHTFRVSAPSHSIDESAYG</sequence>
<protein>
    <submittedName>
        <fullName evidence="1">Uncharacterized protein</fullName>
    </submittedName>
</protein>
<dbReference type="Proteomes" id="UP001050808">
    <property type="component" value="Unassembled WGS sequence"/>
</dbReference>
<evidence type="ECO:0000313" key="1">
    <source>
        <dbReference type="EMBL" id="GHI38105.1"/>
    </source>
</evidence>
<dbReference type="EMBL" id="BNDY01000005">
    <property type="protein sequence ID" value="GHI38105.1"/>
    <property type="molecule type" value="Genomic_DNA"/>
</dbReference>